<dbReference type="EMBL" id="CAKOGP040001781">
    <property type="protein sequence ID" value="CAJ1951382.1"/>
    <property type="molecule type" value="Genomic_DNA"/>
</dbReference>
<evidence type="ECO:0000313" key="3">
    <source>
        <dbReference type="Proteomes" id="UP001295423"/>
    </source>
</evidence>
<feature type="region of interest" description="Disordered" evidence="1">
    <location>
        <begin position="42"/>
        <end position="90"/>
    </location>
</feature>
<gene>
    <name evidence="2" type="ORF">CYCCA115_LOCUS13045</name>
</gene>
<evidence type="ECO:0000313" key="2">
    <source>
        <dbReference type="EMBL" id="CAJ1951382.1"/>
    </source>
</evidence>
<protein>
    <submittedName>
        <fullName evidence="2">Uncharacterized protein</fullName>
    </submittedName>
</protein>
<name>A0AAD2JHG9_9STRA</name>
<accession>A0AAD2JHG9</accession>
<dbReference type="AlphaFoldDB" id="A0AAD2JHG9"/>
<feature type="compositionally biased region" description="Basic residues" evidence="1">
    <location>
        <begin position="81"/>
        <end position="90"/>
    </location>
</feature>
<organism evidence="2 3">
    <name type="scientific">Cylindrotheca closterium</name>
    <dbReference type="NCBI Taxonomy" id="2856"/>
    <lineage>
        <taxon>Eukaryota</taxon>
        <taxon>Sar</taxon>
        <taxon>Stramenopiles</taxon>
        <taxon>Ochrophyta</taxon>
        <taxon>Bacillariophyta</taxon>
        <taxon>Bacillariophyceae</taxon>
        <taxon>Bacillariophycidae</taxon>
        <taxon>Bacillariales</taxon>
        <taxon>Bacillariaceae</taxon>
        <taxon>Cylindrotheca</taxon>
    </lineage>
</organism>
<dbReference type="Proteomes" id="UP001295423">
    <property type="component" value="Unassembled WGS sequence"/>
</dbReference>
<sequence>MSTSTSNTRINFSYPQHSSKWCDNDEDYDYCDEYDDYDDFNIGPTTTASSIASRRQQPKQGKSGGSIYSAKHIRAKEAMQKRARQTPRRK</sequence>
<feature type="region of interest" description="Disordered" evidence="1">
    <location>
        <begin position="1"/>
        <end position="23"/>
    </location>
</feature>
<feature type="compositionally biased region" description="Polar residues" evidence="1">
    <location>
        <begin position="1"/>
        <end position="21"/>
    </location>
</feature>
<proteinExistence type="predicted"/>
<evidence type="ECO:0000256" key="1">
    <source>
        <dbReference type="SAM" id="MobiDB-lite"/>
    </source>
</evidence>
<reference evidence="2" key="1">
    <citation type="submission" date="2023-08" db="EMBL/GenBank/DDBJ databases">
        <authorList>
            <person name="Audoor S."/>
            <person name="Bilcke G."/>
        </authorList>
    </citation>
    <scope>NUCLEOTIDE SEQUENCE</scope>
</reference>
<feature type="compositionally biased region" description="Polar residues" evidence="1">
    <location>
        <begin position="43"/>
        <end position="60"/>
    </location>
</feature>
<keyword evidence="3" id="KW-1185">Reference proteome</keyword>
<comment type="caution">
    <text evidence="2">The sequence shown here is derived from an EMBL/GenBank/DDBJ whole genome shotgun (WGS) entry which is preliminary data.</text>
</comment>